<dbReference type="Proteomes" id="UP000663880">
    <property type="component" value="Unassembled WGS sequence"/>
</dbReference>
<feature type="transmembrane region" description="Helical" evidence="1">
    <location>
        <begin position="176"/>
        <end position="194"/>
    </location>
</feature>
<feature type="transmembrane region" description="Helical" evidence="1">
    <location>
        <begin position="143"/>
        <end position="164"/>
    </location>
</feature>
<feature type="transmembrane region" description="Helical" evidence="1">
    <location>
        <begin position="297"/>
        <end position="318"/>
    </location>
</feature>
<dbReference type="Gene3D" id="1.20.1250.20">
    <property type="entry name" value="MFS general substrate transporter like domains"/>
    <property type="match status" value="1"/>
</dbReference>
<reference evidence="2" key="1">
    <citation type="submission" date="2021-02" db="EMBL/GenBank/DDBJ databases">
        <authorList>
            <person name="Steward A R."/>
        </authorList>
    </citation>
    <scope>NUCLEOTIDE SEQUENCE</scope>
</reference>
<dbReference type="OrthoDB" id="6499973at2759"/>
<name>A0A821NYE8_9NEOP</name>
<keyword evidence="1" id="KW-1133">Transmembrane helix</keyword>
<dbReference type="InterPro" id="IPR036259">
    <property type="entry name" value="MFS_trans_sf"/>
</dbReference>
<dbReference type="PANTHER" id="PTHR11360">
    <property type="entry name" value="MONOCARBOXYLATE TRANSPORTER"/>
    <property type="match status" value="1"/>
</dbReference>
<evidence type="ECO:0000256" key="1">
    <source>
        <dbReference type="SAM" id="Phobius"/>
    </source>
</evidence>
<keyword evidence="1" id="KW-0812">Transmembrane</keyword>
<gene>
    <name evidence="2" type="ORF">PMACD_LOCUS3194</name>
</gene>
<protein>
    <submittedName>
        <fullName evidence="2">Uncharacterized protein</fullName>
    </submittedName>
</protein>
<dbReference type="SUPFAM" id="SSF103473">
    <property type="entry name" value="MFS general substrate transporter"/>
    <property type="match status" value="1"/>
</dbReference>
<dbReference type="EMBL" id="CAJOBZ010000005">
    <property type="protein sequence ID" value="CAF4796634.1"/>
    <property type="molecule type" value="Genomic_DNA"/>
</dbReference>
<keyword evidence="3" id="KW-1185">Reference proteome</keyword>
<dbReference type="InterPro" id="IPR011701">
    <property type="entry name" value="MFS"/>
</dbReference>
<feature type="transmembrane region" description="Helical" evidence="1">
    <location>
        <begin position="55"/>
        <end position="75"/>
    </location>
</feature>
<comment type="caution">
    <text evidence="2">The sequence shown here is derived from an EMBL/GenBank/DDBJ whole genome shotgun (WGS) entry which is preliminary data.</text>
</comment>
<dbReference type="AlphaFoldDB" id="A0A821NYE8"/>
<dbReference type="InterPro" id="IPR050327">
    <property type="entry name" value="Proton-linked_MCT"/>
</dbReference>
<organism evidence="2 3">
    <name type="scientific">Pieris macdunnoughi</name>
    <dbReference type="NCBI Taxonomy" id="345717"/>
    <lineage>
        <taxon>Eukaryota</taxon>
        <taxon>Metazoa</taxon>
        <taxon>Ecdysozoa</taxon>
        <taxon>Arthropoda</taxon>
        <taxon>Hexapoda</taxon>
        <taxon>Insecta</taxon>
        <taxon>Pterygota</taxon>
        <taxon>Neoptera</taxon>
        <taxon>Endopterygota</taxon>
        <taxon>Lepidoptera</taxon>
        <taxon>Glossata</taxon>
        <taxon>Ditrysia</taxon>
        <taxon>Papilionoidea</taxon>
        <taxon>Pieridae</taxon>
        <taxon>Pierinae</taxon>
        <taxon>Pieris</taxon>
    </lineage>
</organism>
<keyword evidence="1" id="KW-0472">Membrane</keyword>
<dbReference type="PANTHER" id="PTHR11360:SF309">
    <property type="entry name" value="MONOCARBOXYLATE TRANSPORTER 7-LIKE PROTEIN"/>
    <property type="match status" value="1"/>
</dbReference>
<feature type="transmembrane region" description="Helical" evidence="1">
    <location>
        <begin position="354"/>
        <end position="374"/>
    </location>
</feature>
<evidence type="ECO:0000313" key="2">
    <source>
        <dbReference type="EMBL" id="CAF4796634.1"/>
    </source>
</evidence>
<feature type="transmembrane region" description="Helical" evidence="1">
    <location>
        <begin position="15"/>
        <end position="35"/>
    </location>
</feature>
<feature type="transmembrane region" description="Helical" evidence="1">
    <location>
        <begin position="87"/>
        <end position="104"/>
    </location>
</feature>
<proteinExistence type="predicted"/>
<dbReference type="GO" id="GO:0008028">
    <property type="term" value="F:monocarboxylic acid transmembrane transporter activity"/>
    <property type="evidence" value="ECO:0007669"/>
    <property type="project" value="TreeGrafter"/>
</dbReference>
<dbReference type="Pfam" id="PF07690">
    <property type="entry name" value="MFS_1"/>
    <property type="match status" value="1"/>
</dbReference>
<accession>A0A821NYE8</accession>
<sequence>MNKTKRYELVAPDGGYGFVILIAVTINMAILGTHLNSYGIIYNNYFIELGMKSTYITFLCGISAMFAALSGFLTAPLLRVLSMRQTVLLGALFYNCGVFCTIFAEHKIIFLIFQGVFQNIGYGLIFNISNTITTNEYFVKKRILAISVTQTIVAFVAFIEPHIFKLTTEWYGHRGTLIIVCAISVHSFFAGVLMQPVAWHMKIEEIPYETEMKLLLKEHTEMSQKTPADINAGRNLEIKDKESFIHRVRRILDMELIKSYSLSVECVGPGICLIIDLTYMYMIPSAFNSFGWSEGDVAWAFTLVALGDVLTKIFLIVISKWFNKYGSNRVYIFGIILTLAARLGITSFDNMTAALTLFTILGVSRCILFIFFCVGDS</sequence>
<feature type="transmembrane region" description="Helical" evidence="1">
    <location>
        <begin position="110"/>
        <end position="131"/>
    </location>
</feature>
<feature type="transmembrane region" description="Helical" evidence="1">
    <location>
        <begin position="330"/>
        <end position="348"/>
    </location>
</feature>
<feature type="transmembrane region" description="Helical" evidence="1">
    <location>
        <begin position="259"/>
        <end position="282"/>
    </location>
</feature>
<evidence type="ECO:0000313" key="3">
    <source>
        <dbReference type="Proteomes" id="UP000663880"/>
    </source>
</evidence>